<keyword evidence="6" id="KW-0449">Lipoprotein</keyword>
<dbReference type="EMBL" id="JAFDVH010000015">
    <property type="protein sequence ID" value="KAG7464137.1"/>
    <property type="molecule type" value="Genomic_DNA"/>
</dbReference>
<organism evidence="10 11">
    <name type="scientific">Megalops atlanticus</name>
    <name type="common">Tarpon</name>
    <name type="synonym">Clupea gigantea</name>
    <dbReference type="NCBI Taxonomy" id="7932"/>
    <lineage>
        <taxon>Eukaryota</taxon>
        <taxon>Metazoa</taxon>
        <taxon>Chordata</taxon>
        <taxon>Craniata</taxon>
        <taxon>Vertebrata</taxon>
        <taxon>Euteleostomi</taxon>
        <taxon>Actinopterygii</taxon>
        <taxon>Neopterygii</taxon>
        <taxon>Teleostei</taxon>
        <taxon>Elopiformes</taxon>
        <taxon>Megalopidae</taxon>
        <taxon>Megalops</taxon>
    </lineage>
</organism>
<dbReference type="GO" id="GO:0061575">
    <property type="term" value="F:cyclin-dependent protein serine/threonine kinase activator activity"/>
    <property type="evidence" value="ECO:0007669"/>
    <property type="project" value="InterPro"/>
</dbReference>
<dbReference type="OrthoDB" id="7676799at2759"/>
<dbReference type="InterPro" id="IPR036915">
    <property type="entry name" value="Cyclin-like_sf"/>
</dbReference>
<dbReference type="Pfam" id="PF03261">
    <property type="entry name" value="CDK5_activator"/>
    <property type="match status" value="1"/>
</dbReference>
<comment type="subunit">
    <text evidence="8">Heterodimer of a catalytic subunit and a regulatory subunit.</text>
</comment>
<keyword evidence="4" id="KW-0597">Phosphoprotein</keyword>
<evidence type="ECO:0000256" key="6">
    <source>
        <dbReference type="ARBA" id="ARBA00023288"/>
    </source>
</evidence>
<dbReference type="GO" id="GO:0030426">
    <property type="term" value="C:growth cone"/>
    <property type="evidence" value="ECO:0007669"/>
    <property type="project" value="TreeGrafter"/>
</dbReference>
<dbReference type="PANTHER" id="PTHR23401">
    <property type="entry name" value="CYCLIN DEPENDANT KINASE-5 ACTIVATOR"/>
    <property type="match status" value="1"/>
</dbReference>
<dbReference type="GO" id="GO:0005737">
    <property type="term" value="C:cytoplasm"/>
    <property type="evidence" value="ECO:0007669"/>
    <property type="project" value="TreeGrafter"/>
</dbReference>
<evidence type="ECO:0000256" key="5">
    <source>
        <dbReference type="ARBA" id="ARBA00023136"/>
    </source>
</evidence>
<comment type="similarity">
    <text evidence="2 8">Belongs to the cyclin-dependent kinase 5 activator family.</text>
</comment>
<proteinExistence type="inferred from homology"/>
<dbReference type="SUPFAM" id="SSF47954">
    <property type="entry name" value="Cyclin-like"/>
    <property type="match status" value="1"/>
</dbReference>
<keyword evidence="3" id="KW-1003">Cell membrane</keyword>
<dbReference type="GO" id="GO:0005886">
    <property type="term" value="C:plasma membrane"/>
    <property type="evidence" value="ECO:0007669"/>
    <property type="project" value="UniProtKB-SubCell"/>
</dbReference>
<gene>
    <name evidence="10" type="ORF">MATL_G00184060</name>
</gene>
<dbReference type="GO" id="GO:0007420">
    <property type="term" value="P:brain development"/>
    <property type="evidence" value="ECO:0007669"/>
    <property type="project" value="TreeGrafter"/>
</dbReference>
<reference evidence="10" key="1">
    <citation type="submission" date="2021-01" db="EMBL/GenBank/DDBJ databases">
        <authorList>
            <person name="Zahm M."/>
            <person name="Roques C."/>
            <person name="Cabau C."/>
            <person name="Klopp C."/>
            <person name="Donnadieu C."/>
            <person name="Jouanno E."/>
            <person name="Lampietro C."/>
            <person name="Louis A."/>
            <person name="Herpin A."/>
            <person name="Echchiki A."/>
            <person name="Berthelot C."/>
            <person name="Parey E."/>
            <person name="Roest-Crollius H."/>
            <person name="Braasch I."/>
            <person name="Postlethwait J."/>
            <person name="Bobe J."/>
            <person name="Montfort J."/>
            <person name="Bouchez O."/>
            <person name="Begum T."/>
            <person name="Mejri S."/>
            <person name="Adams A."/>
            <person name="Chen W.-J."/>
            <person name="Guiguen Y."/>
        </authorList>
    </citation>
    <scope>NUCLEOTIDE SEQUENCE</scope>
    <source>
        <strain evidence="10">YG-15Mar2019-1</strain>
        <tissue evidence="10">Brain</tissue>
    </source>
</reference>
<evidence type="ECO:0000256" key="7">
    <source>
        <dbReference type="ARBA" id="ARBA00046278"/>
    </source>
</evidence>
<evidence type="ECO:0000256" key="4">
    <source>
        <dbReference type="ARBA" id="ARBA00022553"/>
    </source>
</evidence>
<dbReference type="GO" id="GO:0012505">
    <property type="term" value="C:endomembrane system"/>
    <property type="evidence" value="ECO:0007669"/>
    <property type="project" value="UniProtKB-SubCell"/>
</dbReference>
<evidence type="ECO:0000313" key="10">
    <source>
        <dbReference type="EMBL" id="KAG7464137.1"/>
    </source>
</evidence>
<feature type="compositionally biased region" description="Low complexity" evidence="9">
    <location>
        <begin position="71"/>
        <end position="83"/>
    </location>
</feature>
<dbReference type="GO" id="GO:0007411">
    <property type="term" value="P:axon guidance"/>
    <property type="evidence" value="ECO:0007669"/>
    <property type="project" value="TreeGrafter"/>
</dbReference>
<dbReference type="FunFam" id="1.10.472.10:FF:000025">
    <property type="entry name" value="Cyclin-dependent kinase 5 activator"/>
    <property type="match status" value="1"/>
</dbReference>
<protein>
    <recommendedName>
        <fullName evidence="8">Cyclin-dependent kinase 5 activator</fullName>
    </recommendedName>
</protein>
<sequence>MGTALSISPTSRKAAILDEKTEKAQVANGKPEKSLKRHSVIISALTWKRLVAASAKKKSTKKVNPNPPPSQTNNNPVEQLNNENLKKSQQAGSDRKGSHRDQKAVPLAVPVPTVPTQSLHSSQTQNVSQNGKQLVSVKKQPSSRSLLSPRRVIVQASTGELLRCLSEFICRRCFKLKELSPNEIILWFRNVDRSLLIQGWQDQGFITPANLVFVYLLCREAVTDDIDSEYELQATFLTCLYLAYSYMGNEISYPLKPFLVETNKDLFWERSLKVIDKMSAKMLQINSDPHFFTEVFQDLKNEGESRDTNGKWTNNLDR</sequence>
<dbReference type="Gene3D" id="1.10.472.10">
    <property type="entry name" value="Cyclin-like"/>
    <property type="match status" value="1"/>
</dbReference>
<dbReference type="InterPro" id="IPR004944">
    <property type="entry name" value="CDK5_activator"/>
</dbReference>
<feature type="compositionally biased region" description="Low complexity" evidence="9">
    <location>
        <begin position="104"/>
        <end position="116"/>
    </location>
</feature>
<keyword evidence="11" id="KW-1185">Reference proteome</keyword>
<feature type="region of interest" description="Disordered" evidence="9">
    <location>
        <begin position="1"/>
        <end position="38"/>
    </location>
</feature>
<dbReference type="GO" id="GO:0019901">
    <property type="term" value="F:protein kinase binding"/>
    <property type="evidence" value="ECO:0007669"/>
    <property type="project" value="TreeGrafter"/>
</dbReference>
<name>A0A9D3PMS2_MEGAT</name>
<comment type="caution">
    <text evidence="10">The sequence shown here is derived from an EMBL/GenBank/DDBJ whole genome shotgun (WGS) entry which is preliminary data.</text>
</comment>
<evidence type="ECO:0000256" key="3">
    <source>
        <dbReference type="ARBA" id="ARBA00022475"/>
    </source>
</evidence>
<dbReference type="AlphaFoldDB" id="A0A9D3PMS2"/>
<dbReference type="PIRSF" id="PIRSF009324">
    <property type="entry name" value="Cdk5_activator"/>
    <property type="match status" value="1"/>
</dbReference>
<dbReference type="PANTHER" id="PTHR23401:SF3">
    <property type="entry name" value="CYCLIN-DEPENDENT KINASE 5 ACTIVATOR 2"/>
    <property type="match status" value="1"/>
</dbReference>
<accession>A0A9D3PMS2</accession>
<dbReference type="Proteomes" id="UP001046870">
    <property type="component" value="Chromosome 15"/>
</dbReference>
<comment type="subcellular location">
    <subcellularLocation>
        <location evidence="1">Cell membrane</location>
        <topology evidence="1">Lipid-anchor</topology>
    </subcellularLocation>
    <subcellularLocation>
        <location evidence="7">Endomembrane system</location>
        <topology evidence="7">Lipid-anchor</topology>
        <orientation evidence="7">Cytoplasmic side</orientation>
    </subcellularLocation>
</comment>
<dbReference type="GO" id="GO:0016533">
    <property type="term" value="C:protein kinase 5 complex"/>
    <property type="evidence" value="ECO:0007669"/>
    <property type="project" value="UniProtKB-UniRule"/>
</dbReference>
<feature type="compositionally biased region" description="Polar residues" evidence="9">
    <location>
        <begin position="117"/>
        <end position="133"/>
    </location>
</feature>
<evidence type="ECO:0000256" key="2">
    <source>
        <dbReference type="ARBA" id="ARBA00010175"/>
    </source>
</evidence>
<evidence type="ECO:0000256" key="1">
    <source>
        <dbReference type="ARBA" id="ARBA00004193"/>
    </source>
</evidence>
<evidence type="ECO:0000256" key="8">
    <source>
        <dbReference type="PIRNR" id="PIRNR009324"/>
    </source>
</evidence>
<evidence type="ECO:0000256" key="9">
    <source>
        <dbReference type="SAM" id="MobiDB-lite"/>
    </source>
</evidence>
<feature type="region of interest" description="Disordered" evidence="9">
    <location>
        <begin position="55"/>
        <end position="140"/>
    </location>
</feature>
<keyword evidence="5" id="KW-0472">Membrane</keyword>
<feature type="compositionally biased region" description="Polar residues" evidence="9">
    <location>
        <begin position="1"/>
        <end position="11"/>
    </location>
</feature>
<feature type="compositionally biased region" description="Basic and acidic residues" evidence="9">
    <location>
        <begin position="93"/>
        <end position="103"/>
    </location>
</feature>
<evidence type="ECO:0000313" key="11">
    <source>
        <dbReference type="Proteomes" id="UP001046870"/>
    </source>
</evidence>